<accession>A0AAW9NPI5</accession>
<dbReference type="AlphaFoldDB" id="A0AAW9NPI5"/>
<sequence length="238" mass="25464">MKKMIILGAVVGASVMMLAGCFSFIPGKTKEESIEVDKDKATNLNVDIELGRGEITIEKGAQQWVEGTAQYNHKKLAPKVSYKLKGQTGKVKIEQKGSKGVRLSEVKNNWTLMLNEDVPMNLDVKTGAAVANLDLQGLQLESLNIDTGISDLSINLGGDWTKSFDTTIESGIGTTTVILPSTVGVKITVEKGIGAVDVAGFIAQGKGVYVNEAYGQEDVTININVEMGIGDVTFKLDK</sequence>
<evidence type="ECO:0000313" key="4">
    <source>
        <dbReference type="Proteomes" id="UP001344888"/>
    </source>
</evidence>
<keyword evidence="4" id="KW-1185">Reference proteome</keyword>
<evidence type="ECO:0000259" key="1">
    <source>
        <dbReference type="Pfam" id="PF09922"/>
    </source>
</evidence>
<name>A0AAW9NPI5_9BACL</name>
<organism evidence="3 4">
    <name type="scientific">Metasolibacillus meyeri</name>
    <dbReference type="NCBI Taxonomy" id="1071052"/>
    <lineage>
        <taxon>Bacteria</taxon>
        <taxon>Bacillati</taxon>
        <taxon>Bacillota</taxon>
        <taxon>Bacilli</taxon>
        <taxon>Bacillales</taxon>
        <taxon>Caryophanaceae</taxon>
        <taxon>Metasolibacillus</taxon>
    </lineage>
</organism>
<evidence type="ECO:0000313" key="3">
    <source>
        <dbReference type="EMBL" id="MEC1179587.1"/>
    </source>
</evidence>
<dbReference type="RefSeq" id="WP_326124068.1">
    <property type="nucleotide sequence ID" value="NZ_JARSFG010000018.1"/>
</dbReference>
<feature type="domain" description="Cell wall-active antibiotics response LiaF-like C-terminal" evidence="1">
    <location>
        <begin position="139"/>
        <end position="233"/>
    </location>
</feature>
<proteinExistence type="predicted"/>
<evidence type="ECO:0000259" key="2">
    <source>
        <dbReference type="Pfam" id="PF17115"/>
    </source>
</evidence>
<dbReference type="InterPro" id="IPR024425">
    <property type="entry name" value="LiaF-like_C"/>
</dbReference>
<dbReference type="PROSITE" id="PS51257">
    <property type="entry name" value="PROKAR_LIPOPROTEIN"/>
    <property type="match status" value="1"/>
</dbReference>
<feature type="domain" description="DUF2154" evidence="2">
    <location>
        <begin position="41"/>
        <end position="128"/>
    </location>
</feature>
<dbReference type="EMBL" id="JARSFG010000018">
    <property type="protein sequence ID" value="MEC1179587.1"/>
    <property type="molecule type" value="Genomic_DNA"/>
</dbReference>
<dbReference type="InterPro" id="IPR031346">
    <property type="entry name" value="DUF2154_N"/>
</dbReference>
<comment type="caution">
    <text evidence="3">The sequence shown here is derived from an EMBL/GenBank/DDBJ whole genome shotgun (WGS) entry which is preliminary data.</text>
</comment>
<dbReference type="Pfam" id="PF17115">
    <property type="entry name" value="Toast_rack_N"/>
    <property type="match status" value="1"/>
</dbReference>
<dbReference type="Pfam" id="PF09922">
    <property type="entry name" value="LiaF-like_C"/>
    <property type="match status" value="1"/>
</dbReference>
<dbReference type="Proteomes" id="UP001344888">
    <property type="component" value="Unassembled WGS sequence"/>
</dbReference>
<protein>
    <submittedName>
        <fullName evidence="3">Toast rack family protein</fullName>
    </submittedName>
</protein>
<reference evidence="3 4" key="1">
    <citation type="submission" date="2023-03" db="EMBL/GenBank/DDBJ databases">
        <title>Bacillus Genome Sequencing.</title>
        <authorList>
            <person name="Dunlap C."/>
        </authorList>
    </citation>
    <scope>NUCLEOTIDE SEQUENCE [LARGE SCALE GENOMIC DNA]</scope>
    <source>
        <strain evidence="3 4">B-59205</strain>
    </source>
</reference>
<gene>
    <name evidence="3" type="ORF">P9B03_13895</name>
</gene>